<evidence type="ECO:0000313" key="5">
    <source>
        <dbReference type="Proteomes" id="UP000036168"/>
    </source>
</evidence>
<dbReference type="STRING" id="1664069.BGLY_1078"/>
<feature type="domain" description="UspA" evidence="2">
    <location>
        <begin position="5"/>
        <end position="46"/>
    </location>
</feature>
<dbReference type="CDD" id="cd00293">
    <property type="entry name" value="USP-like"/>
    <property type="match status" value="1"/>
</dbReference>
<gene>
    <name evidence="3" type="ORF">AB447_214745</name>
    <name evidence="4" type="ORF">P8828_18370</name>
</gene>
<reference evidence="4 6" key="3">
    <citation type="submission" date="2023-03" db="EMBL/GenBank/DDBJ databases">
        <title>Agriculturally important microbes genome sequencing.</title>
        <authorList>
            <person name="Dunlap C."/>
        </authorList>
    </citation>
    <scope>NUCLEOTIDE SEQUENCE [LARGE SCALE GENOMIC DNA]</scope>
    <source>
        <strain evidence="4 6">CBP-3203</strain>
    </source>
</reference>
<protein>
    <submittedName>
        <fullName evidence="3 4">Stress protein</fullName>
    </submittedName>
</protein>
<organism evidence="3 5">
    <name type="scientific">Bacillus glycinifermentans</name>
    <dbReference type="NCBI Taxonomy" id="1664069"/>
    <lineage>
        <taxon>Bacteria</taxon>
        <taxon>Bacillati</taxon>
        <taxon>Bacillota</taxon>
        <taxon>Bacilli</taxon>
        <taxon>Bacillales</taxon>
        <taxon>Bacillaceae</taxon>
        <taxon>Bacillus</taxon>
    </lineage>
</organism>
<dbReference type="Gene3D" id="3.40.50.620">
    <property type="entry name" value="HUPs"/>
    <property type="match status" value="1"/>
</dbReference>
<evidence type="ECO:0000259" key="2">
    <source>
        <dbReference type="Pfam" id="PF00582"/>
    </source>
</evidence>
<proteinExistence type="inferred from homology"/>
<name>A0A0J6EST1_9BACI</name>
<dbReference type="OrthoDB" id="2426295at2"/>
<feature type="domain" description="UspA" evidence="2">
    <location>
        <begin position="80"/>
        <end position="164"/>
    </location>
</feature>
<dbReference type="SUPFAM" id="SSF52402">
    <property type="entry name" value="Adenine nucleotide alpha hydrolases-like"/>
    <property type="match status" value="1"/>
</dbReference>
<accession>A0A0J6HNC8</accession>
<dbReference type="InterPro" id="IPR014729">
    <property type="entry name" value="Rossmann-like_a/b/a_fold"/>
</dbReference>
<reference evidence="3 5" key="1">
    <citation type="journal article" date="2015" name="Int. J. Syst. Evol. Microbiol.">
        <title>Bacillus glycinifermentans sp. nov., isolated from fermented soybean paste.</title>
        <authorList>
            <person name="Kim S.J."/>
            <person name="Dunlap C.A."/>
            <person name="Kwon S.W."/>
            <person name="Rooney A.P."/>
        </authorList>
    </citation>
    <scope>NUCLEOTIDE SEQUENCE [LARGE SCALE GENOMIC DNA]</scope>
    <source>
        <strain evidence="3 5">GO-13</strain>
    </source>
</reference>
<evidence type="ECO:0000256" key="1">
    <source>
        <dbReference type="ARBA" id="ARBA00008791"/>
    </source>
</evidence>
<dbReference type="PANTHER" id="PTHR46268">
    <property type="entry name" value="STRESS RESPONSE PROTEIN NHAX"/>
    <property type="match status" value="1"/>
</dbReference>
<evidence type="ECO:0000313" key="4">
    <source>
        <dbReference type="EMBL" id="MEC0486748.1"/>
    </source>
</evidence>
<dbReference type="Proteomes" id="UP001341297">
    <property type="component" value="Unassembled WGS sequence"/>
</dbReference>
<sequence length="164" mass="17733">MFKADRIIVAFDGKNDSKKALKKAIDLSKRLGAELTVAHVHEPRQTMVNEQRPAAGTAYIYGGIPSVPPVPHDSDIAGEPVIYEDSAEEAIAAAKIILNEHQLDAEIEILEGDPAKAVLKHAEHIGADLVITGSRDQNRLKKLLFGSVSDKITAKSEIPVLIVK</sequence>
<dbReference type="RefSeq" id="WP_048353434.1">
    <property type="nucleotide sequence ID" value="NZ_CP023481.1"/>
</dbReference>
<comment type="similarity">
    <text evidence="1">Belongs to the universal stress protein A family.</text>
</comment>
<dbReference type="Proteomes" id="UP000036168">
    <property type="component" value="Unassembled WGS sequence"/>
</dbReference>
<dbReference type="InterPro" id="IPR006015">
    <property type="entry name" value="Universal_stress_UspA"/>
</dbReference>
<accession>A0A0J6EST1</accession>
<dbReference type="Pfam" id="PF00582">
    <property type="entry name" value="Usp"/>
    <property type="match status" value="2"/>
</dbReference>
<keyword evidence="6" id="KW-1185">Reference proteome</keyword>
<evidence type="ECO:0000313" key="6">
    <source>
        <dbReference type="Proteomes" id="UP001341297"/>
    </source>
</evidence>
<dbReference type="EMBL" id="JARRTL010000024">
    <property type="protein sequence ID" value="MEC0486748.1"/>
    <property type="molecule type" value="Genomic_DNA"/>
</dbReference>
<comment type="caution">
    <text evidence="3">The sequence shown here is derived from an EMBL/GenBank/DDBJ whole genome shotgun (WGS) entry which is preliminary data.</text>
</comment>
<dbReference type="PANTHER" id="PTHR46268:SF6">
    <property type="entry name" value="UNIVERSAL STRESS PROTEIN UP12"/>
    <property type="match status" value="1"/>
</dbReference>
<dbReference type="AlphaFoldDB" id="A0A0J6EST1"/>
<dbReference type="PRINTS" id="PR01438">
    <property type="entry name" value="UNVRSLSTRESS"/>
</dbReference>
<dbReference type="EMBL" id="LECW02000010">
    <property type="protein sequence ID" value="KRT94508.1"/>
    <property type="molecule type" value="Genomic_DNA"/>
</dbReference>
<evidence type="ECO:0000313" key="3">
    <source>
        <dbReference type="EMBL" id="KRT94508.1"/>
    </source>
</evidence>
<dbReference type="PATRIC" id="fig|1664069.3.peg.67"/>
<dbReference type="InterPro" id="IPR006016">
    <property type="entry name" value="UspA"/>
</dbReference>
<reference evidence="3" key="2">
    <citation type="submission" date="2015-10" db="EMBL/GenBank/DDBJ databases">
        <authorList>
            <person name="Gilbert D.G."/>
        </authorList>
    </citation>
    <scope>NUCLEOTIDE SEQUENCE</scope>
    <source>
        <strain evidence="3">GO-13</strain>
    </source>
</reference>